<dbReference type="Proteomes" id="UP000814140">
    <property type="component" value="Unassembled WGS sequence"/>
</dbReference>
<reference evidence="1" key="1">
    <citation type="submission" date="2021-03" db="EMBL/GenBank/DDBJ databases">
        <authorList>
            <consortium name="DOE Joint Genome Institute"/>
            <person name="Ahrendt S."/>
            <person name="Looney B.P."/>
            <person name="Miyauchi S."/>
            <person name="Morin E."/>
            <person name="Drula E."/>
            <person name="Courty P.E."/>
            <person name="Chicoki N."/>
            <person name="Fauchery L."/>
            <person name="Kohler A."/>
            <person name="Kuo A."/>
            <person name="Labutti K."/>
            <person name="Pangilinan J."/>
            <person name="Lipzen A."/>
            <person name="Riley R."/>
            <person name="Andreopoulos W."/>
            <person name="He G."/>
            <person name="Johnson J."/>
            <person name="Barry K.W."/>
            <person name="Grigoriev I.V."/>
            <person name="Nagy L."/>
            <person name="Hibbett D."/>
            <person name="Henrissat B."/>
            <person name="Matheny P.B."/>
            <person name="Labbe J."/>
            <person name="Martin F."/>
        </authorList>
    </citation>
    <scope>NUCLEOTIDE SEQUENCE</scope>
    <source>
        <strain evidence="1">HHB10654</strain>
    </source>
</reference>
<evidence type="ECO:0000313" key="2">
    <source>
        <dbReference type="Proteomes" id="UP000814140"/>
    </source>
</evidence>
<keyword evidence="2" id="KW-1185">Reference proteome</keyword>
<accession>A0ACB8T1K6</accession>
<protein>
    <submittedName>
        <fullName evidence="1">Glycoside hydrolase</fullName>
    </submittedName>
</protein>
<organism evidence="1 2">
    <name type="scientific">Artomyces pyxidatus</name>
    <dbReference type="NCBI Taxonomy" id="48021"/>
    <lineage>
        <taxon>Eukaryota</taxon>
        <taxon>Fungi</taxon>
        <taxon>Dikarya</taxon>
        <taxon>Basidiomycota</taxon>
        <taxon>Agaricomycotina</taxon>
        <taxon>Agaricomycetes</taxon>
        <taxon>Russulales</taxon>
        <taxon>Auriscalpiaceae</taxon>
        <taxon>Artomyces</taxon>
    </lineage>
</organism>
<reference evidence="1" key="2">
    <citation type="journal article" date="2022" name="New Phytol.">
        <title>Evolutionary transition to the ectomycorrhizal habit in the genomes of a hyperdiverse lineage of mushroom-forming fungi.</title>
        <authorList>
            <person name="Looney B."/>
            <person name="Miyauchi S."/>
            <person name="Morin E."/>
            <person name="Drula E."/>
            <person name="Courty P.E."/>
            <person name="Kohler A."/>
            <person name="Kuo A."/>
            <person name="LaButti K."/>
            <person name="Pangilinan J."/>
            <person name="Lipzen A."/>
            <person name="Riley R."/>
            <person name="Andreopoulos W."/>
            <person name="He G."/>
            <person name="Johnson J."/>
            <person name="Nolan M."/>
            <person name="Tritt A."/>
            <person name="Barry K.W."/>
            <person name="Grigoriev I.V."/>
            <person name="Nagy L.G."/>
            <person name="Hibbett D."/>
            <person name="Henrissat B."/>
            <person name="Matheny P.B."/>
            <person name="Labbe J."/>
            <person name="Martin F.M."/>
        </authorList>
    </citation>
    <scope>NUCLEOTIDE SEQUENCE</scope>
    <source>
        <strain evidence="1">HHB10654</strain>
    </source>
</reference>
<dbReference type="EMBL" id="MU277208">
    <property type="protein sequence ID" value="KAI0062388.1"/>
    <property type="molecule type" value="Genomic_DNA"/>
</dbReference>
<sequence>MLTSFWLAATALITLPAYAAATPTPTVPKRDASPFVSLQNGDFSLNGGKFSFVGTNAYWLPYLNSDDDIANTLANMSASGITVVRTWAFNDVTTIPTAGSWLQLIQNGATTINNGANGLQRLDTIVQLAAQHNIYVLFSLTNNWNPVAIPATPARRDTASPLPRNYLSNDYGGMDAYVRAFGTTQNHDEFYTNPTIRSFFEKYVQAIVSRFASNPHVLAWELANDPRCNSTLPQTGTCTTNTITQWTADLSAFVRSIDPNHLVSSGDHGFLCPDCTKLFALPAKPATSPVPGSSRRSLGGALTKARLLKRIAEERRAAKRSAKADPNAIQIRGRWAASSQAKRQVSGVGPAFDGSFGVDSQDILSVPDIGFGSFQLLPDQNSYATDPSSVIGPPSNNFGETLQQGVSWIQAQAASAQAVGKPLVLTEFGLVTQENIPFFVPFNATEPAAPAGVTRKRQSDAAGTIGTGVTDEQRDQAYTAWLEAGLAAGIQGMVQYQWSSQGLVPAVGTFIQGIINGQAQSSGGGIDQSPNDGYGTLGQGQAEEQGILQTASQNITTVEVLLRR</sequence>
<gene>
    <name evidence="1" type="ORF">BV25DRAFT_1825836</name>
</gene>
<evidence type="ECO:0000313" key="1">
    <source>
        <dbReference type="EMBL" id="KAI0062388.1"/>
    </source>
</evidence>
<keyword evidence="1" id="KW-0378">Hydrolase</keyword>
<name>A0ACB8T1K6_9AGAM</name>
<comment type="caution">
    <text evidence="1">The sequence shown here is derived from an EMBL/GenBank/DDBJ whole genome shotgun (WGS) entry which is preliminary data.</text>
</comment>
<proteinExistence type="predicted"/>